<name>A0A6G8IFJ7_9BURK</name>
<dbReference type="EMBL" id="CP049989">
    <property type="protein sequence ID" value="QIM51913.1"/>
    <property type="molecule type" value="Genomic_DNA"/>
</dbReference>
<dbReference type="Proteomes" id="UP000503162">
    <property type="component" value="Chromosome"/>
</dbReference>
<organism evidence="1 2">
    <name type="scientific">Hydrogenophaga crocea</name>
    <dbReference type="NCBI Taxonomy" id="2716225"/>
    <lineage>
        <taxon>Bacteria</taxon>
        <taxon>Pseudomonadati</taxon>
        <taxon>Pseudomonadota</taxon>
        <taxon>Betaproteobacteria</taxon>
        <taxon>Burkholderiales</taxon>
        <taxon>Comamonadaceae</taxon>
        <taxon>Hydrogenophaga</taxon>
    </lineage>
</organism>
<dbReference type="AlphaFoldDB" id="A0A6G8IFJ7"/>
<protein>
    <submittedName>
        <fullName evidence="1">Nucleotidyltransferase family protein</fullName>
    </submittedName>
</protein>
<evidence type="ECO:0000313" key="1">
    <source>
        <dbReference type="EMBL" id="QIM51913.1"/>
    </source>
</evidence>
<keyword evidence="1" id="KW-0808">Transferase</keyword>
<keyword evidence="2" id="KW-1185">Reference proteome</keyword>
<dbReference type="InterPro" id="IPR039498">
    <property type="entry name" value="NTP_transf_5"/>
</dbReference>
<reference evidence="1 2" key="1">
    <citation type="submission" date="2020-03" db="EMBL/GenBank/DDBJ databases">
        <title>Hydrogenophaga sp. nov. isolated from cyanobacterial mat.</title>
        <authorList>
            <person name="Thorat V."/>
            <person name="Kirdat K."/>
            <person name="Tiwarekar B."/>
            <person name="Costa E.D."/>
            <person name="Yadav A."/>
        </authorList>
    </citation>
    <scope>NUCLEOTIDE SEQUENCE [LARGE SCALE GENOMIC DNA]</scope>
    <source>
        <strain evidence="1 2">BA0156</strain>
    </source>
</reference>
<dbReference type="GO" id="GO:0016740">
    <property type="term" value="F:transferase activity"/>
    <property type="evidence" value="ECO:0007669"/>
    <property type="project" value="UniProtKB-KW"/>
</dbReference>
<accession>A0A6G8IFJ7</accession>
<proteinExistence type="predicted"/>
<sequence length="364" mass="40452">MMHPALRPVVQLLREPSSARGLSLAQWDLVVRVGRRADLLARMAERLAGAGLDTELPAPVWRHFDAARRLSLRQHDELRHEVRRLQPLFGRIGLPLVLLKGSAYVLGGMQAGQGRMVSDIDILVPRARLGEAESVLMIHGWVSTKPDAYDQHYYRTWMHELPPMRHLRRGTVLDVHHALVPLSGALPPQMDAILAAARPLPGWPGVCALGPADLVLHSAAHLYTEGELEMGLRGLVDLQLLLDELGRDSAFWPALLARADALGWQAPLAQALRQLDQVLEWPTPAAAAGWLASQGRARWRQPLVDALYRRALQPDHPLFASALTTVSRSALYLRGHWLRMPPLLLARHLLQKAVMAWRSPPKAG</sequence>
<dbReference type="Pfam" id="PF14907">
    <property type="entry name" value="NTP_transf_5"/>
    <property type="match status" value="1"/>
</dbReference>
<dbReference type="KEGG" id="hcz:G9Q37_07050"/>
<evidence type="ECO:0000313" key="2">
    <source>
        <dbReference type="Proteomes" id="UP000503162"/>
    </source>
</evidence>
<gene>
    <name evidence="1" type="ORF">G9Q37_07050</name>
</gene>